<accession>A0A318IN22</accession>
<name>A0A318IN22_BURPY</name>
<organism evidence="3 4">
    <name type="scientific">Burkholderia pyrrocinia</name>
    <name type="common">Pseudomonas pyrrocinia</name>
    <dbReference type="NCBI Taxonomy" id="60550"/>
    <lineage>
        <taxon>Bacteria</taxon>
        <taxon>Pseudomonadati</taxon>
        <taxon>Pseudomonadota</taxon>
        <taxon>Betaproteobacteria</taxon>
        <taxon>Burkholderiales</taxon>
        <taxon>Burkholderiaceae</taxon>
        <taxon>Burkholderia</taxon>
        <taxon>Burkholderia cepacia complex</taxon>
    </lineage>
</organism>
<evidence type="ECO:0000313" key="3">
    <source>
        <dbReference type="EMBL" id="PXX34877.1"/>
    </source>
</evidence>
<dbReference type="RefSeq" id="WP_072440600.1">
    <property type="nucleotide sequence ID" value="NZ_QJJY01000008.1"/>
</dbReference>
<dbReference type="Proteomes" id="UP000247755">
    <property type="component" value="Unassembled WGS sequence"/>
</dbReference>
<evidence type="ECO:0000313" key="4">
    <source>
        <dbReference type="Proteomes" id="UP000247755"/>
    </source>
</evidence>
<dbReference type="PANTHER" id="PTHR40943">
    <property type="entry name" value="CYTOPLASMIC PROTEIN-RELATED"/>
    <property type="match status" value="1"/>
</dbReference>
<evidence type="ECO:0000259" key="2">
    <source>
        <dbReference type="Pfam" id="PF05899"/>
    </source>
</evidence>
<dbReference type="InterPro" id="IPR014710">
    <property type="entry name" value="RmlC-like_jellyroll"/>
</dbReference>
<sequence length="114" mass="12348">MKVQKISRSVDTDLPEDRGTAGLPGTGRARVSGRQVVIPGSEAFDTGVFECTRGTYRRGVKEAEVMHFLAGAGTFAPDGEEAIEFGAGDALFFAANTEGLWDVRETMRKVYVIF</sequence>
<protein>
    <recommendedName>
        <fullName evidence="2">(S)-ureidoglycine aminohydrolase cupin domain-containing protein</fullName>
    </recommendedName>
</protein>
<gene>
    <name evidence="3" type="ORF">NA66_1008188</name>
</gene>
<comment type="caution">
    <text evidence="3">The sequence shown here is derived from an EMBL/GenBank/DDBJ whole genome shotgun (WGS) entry which is preliminary data.</text>
</comment>
<proteinExistence type="predicted"/>
<dbReference type="AlphaFoldDB" id="A0A318IN22"/>
<dbReference type="InterPro" id="IPR011051">
    <property type="entry name" value="RmlC_Cupin_sf"/>
</dbReference>
<feature type="compositionally biased region" description="Basic and acidic residues" evidence="1">
    <location>
        <begin position="8"/>
        <end position="19"/>
    </location>
</feature>
<dbReference type="Pfam" id="PF05899">
    <property type="entry name" value="Cupin_3"/>
    <property type="match status" value="1"/>
</dbReference>
<feature type="region of interest" description="Disordered" evidence="1">
    <location>
        <begin position="1"/>
        <end position="28"/>
    </location>
</feature>
<dbReference type="SUPFAM" id="SSF51182">
    <property type="entry name" value="RmlC-like cupins"/>
    <property type="match status" value="1"/>
</dbReference>
<dbReference type="CDD" id="cd02227">
    <property type="entry name" value="cupin_TM1112-like"/>
    <property type="match status" value="1"/>
</dbReference>
<dbReference type="InterPro" id="IPR008579">
    <property type="entry name" value="UGlyAH_Cupin_dom"/>
</dbReference>
<reference evidence="3 4" key="1">
    <citation type="submission" date="2018-05" db="EMBL/GenBank/DDBJ databases">
        <title>Comparative genomics of bacterial root endophytes of switchgrass collected from native prairies over two seasons.</title>
        <authorList>
            <person name="Tang Y."/>
        </authorList>
    </citation>
    <scope>NUCLEOTIDE SEQUENCE [LARGE SCALE GENOMIC DNA]</scope>
    <source>
        <strain evidence="3 4">NFIX32</strain>
    </source>
</reference>
<dbReference type="PANTHER" id="PTHR40943:SF1">
    <property type="entry name" value="CYTOPLASMIC PROTEIN"/>
    <property type="match status" value="1"/>
</dbReference>
<evidence type="ECO:0000256" key="1">
    <source>
        <dbReference type="SAM" id="MobiDB-lite"/>
    </source>
</evidence>
<feature type="domain" description="(S)-ureidoglycine aminohydrolase cupin" evidence="2">
    <location>
        <begin position="41"/>
        <end position="111"/>
    </location>
</feature>
<dbReference type="EMBL" id="QJJY01000008">
    <property type="protein sequence ID" value="PXX34877.1"/>
    <property type="molecule type" value="Genomic_DNA"/>
</dbReference>
<dbReference type="Gene3D" id="2.60.120.10">
    <property type="entry name" value="Jelly Rolls"/>
    <property type="match status" value="1"/>
</dbReference>